<dbReference type="RefSeq" id="WP_057852496.1">
    <property type="nucleotide sequence ID" value="NZ_LLXX01000131.1"/>
</dbReference>
<accession>A0A0R3L821</accession>
<reference evidence="2 3" key="1">
    <citation type="submission" date="2014-03" db="EMBL/GenBank/DDBJ databases">
        <title>Bradyrhizobium valentinum sp. nov., isolated from effective nodules of Lupinus mariae-josephae, a lupine endemic of basic-lime soils in Eastern Spain.</title>
        <authorList>
            <person name="Duran D."/>
            <person name="Rey L."/>
            <person name="Navarro A."/>
            <person name="Busquets A."/>
            <person name="Imperial J."/>
            <person name="Ruiz-Argueso T."/>
        </authorList>
    </citation>
    <scope>NUCLEOTIDE SEQUENCE [LARGE SCALE GENOMIC DNA]</scope>
    <source>
        <strain evidence="2 3">LmjM3</strain>
    </source>
</reference>
<name>A0A0R3L821_9BRAD</name>
<keyword evidence="1" id="KW-0472">Membrane</keyword>
<dbReference type="InterPro" id="IPR002696">
    <property type="entry name" value="Membr_insert_effic_factor_YidD"/>
</dbReference>
<comment type="function">
    <text evidence="1">Could be involved in insertion of integral membrane proteins into the membrane.</text>
</comment>
<evidence type="ECO:0000313" key="3">
    <source>
        <dbReference type="Proteomes" id="UP000051913"/>
    </source>
</evidence>
<dbReference type="GO" id="GO:0005886">
    <property type="term" value="C:plasma membrane"/>
    <property type="evidence" value="ECO:0007669"/>
    <property type="project" value="UniProtKB-SubCell"/>
</dbReference>
<comment type="subcellular location">
    <subcellularLocation>
        <location evidence="1">Cell membrane</location>
        <topology evidence="1">Peripheral membrane protein</topology>
        <orientation evidence="1">Cytoplasmic side</orientation>
    </subcellularLocation>
</comment>
<dbReference type="Proteomes" id="UP000051913">
    <property type="component" value="Unassembled WGS sequence"/>
</dbReference>
<dbReference type="Pfam" id="PF01809">
    <property type="entry name" value="YidD"/>
    <property type="match status" value="1"/>
</dbReference>
<dbReference type="EMBL" id="LLXX01000131">
    <property type="protein sequence ID" value="KRR04088.1"/>
    <property type="molecule type" value="Genomic_DNA"/>
</dbReference>
<dbReference type="PANTHER" id="PTHR33383:SF1">
    <property type="entry name" value="MEMBRANE PROTEIN INSERTION EFFICIENCY FACTOR-RELATED"/>
    <property type="match status" value="1"/>
</dbReference>
<dbReference type="HAMAP" id="MF_00386">
    <property type="entry name" value="UPF0161_YidD"/>
    <property type="match status" value="1"/>
</dbReference>
<proteinExistence type="inferred from homology"/>
<dbReference type="NCBIfam" id="TIGR00278">
    <property type="entry name" value="membrane protein insertion efficiency factor YidD"/>
    <property type="match status" value="1"/>
</dbReference>
<dbReference type="STRING" id="1518501.CQ10_17925"/>
<evidence type="ECO:0000313" key="2">
    <source>
        <dbReference type="EMBL" id="KRR04088.1"/>
    </source>
</evidence>
<comment type="similarity">
    <text evidence="1">Belongs to the UPF0161 family.</text>
</comment>
<sequence length="117" mass="13202">MAPADRSSSRQKQCTDCASTVSRLPRNAGRVLIWIYRHTLSLLVGYNCRHLPTCSVYGDEAIERFGLWGGGWMTLARILRCQPWGTSGIDNVPLTTPPGACWYLPWRYGRWRGVNSS</sequence>
<comment type="caution">
    <text evidence="2">The sequence shown here is derived from an EMBL/GenBank/DDBJ whole genome shotgun (WGS) entry which is preliminary data.</text>
</comment>
<dbReference type="AlphaFoldDB" id="A0A0R3L821"/>
<dbReference type="OrthoDB" id="9801753at2"/>
<evidence type="ECO:0000256" key="1">
    <source>
        <dbReference type="HAMAP-Rule" id="MF_00386"/>
    </source>
</evidence>
<gene>
    <name evidence="2" type="ORF">CP49_13115</name>
</gene>
<keyword evidence="1" id="KW-1003">Cell membrane</keyword>
<dbReference type="PANTHER" id="PTHR33383">
    <property type="entry name" value="MEMBRANE PROTEIN INSERTION EFFICIENCY FACTOR-RELATED"/>
    <property type="match status" value="1"/>
</dbReference>
<protein>
    <recommendedName>
        <fullName evidence="1">Putative membrane protein insertion efficiency factor</fullName>
    </recommendedName>
</protein>
<organism evidence="2 3">
    <name type="scientific">Bradyrhizobium valentinum</name>
    <dbReference type="NCBI Taxonomy" id="1518501"/>
    <lineage>
        <taxon>Bacteria</taxon>
        <taxon>Pseudomonadati</taxon>
        <taxon>Pseudomonadota</taxon>
        <taxon>Alphaproteobacteria</taxon>
        <taxon>Hyphomicrobiales</taxon>
        <taxon>Nitrobacteraceae</taxon>
        <taxon>Bradyrhizobium</taxon>
    </lineage>
</organism>
<dbReference type="SMART" id="SM01234">
    <property type="entry name" value="Haemolytic"/>
    <property type="match status" value="1"/>
</dbReference>
<keyword evidence="3" id="KW-1185">Reference proteome</keyword>